<keyword evidence="3" id="KW-0050">Antiport</keyword>
<dbReference type="EMBL" id="FNAC01000004">
    <property type="protein sequence ID" value="SDC71873.1"/>
    <property type="molecule type" value="Genomic_DNA"/>
</dbReference>
<sequence length="768" mass="84193">MIIAILSGFIIAAITPFISSLIKGKGAIIMPFLPLGLFAYFLSFIPRVSRGEALDFVYEWVPSFGINLSFHLDGLSLLFALLITGIGALVFFYTFSYLKGHVYLDRFYGYLSMFMASMLGLVLSDNIITLFIFWELTSISSFFLIGFNNEDPKSRNSALLALSITGMGGLFLLAGMLLLGASGDSYSFQELLSHGELIRGHESYGWIIALVFVGAFTKSAQFPFHFWLPGAMKAPTPVSTYLHSATMVKAGIYILARFTPLLGGTPAWNTTLIIVGSITMLYAAIHSVFRLDMKSILAYSTISALGILVFLIGLGTEEALLAASVFILVHALYKATLFLVTGIVDHETGTRDVTVLGGLRKVMMPVAIAAGLAALSNAGAPPFFGFIGKDLIYEATLHFGNWGYVLTGAAILTNVCLLFAGLLAGYKPFAGGLPSQFEKVHLPHFTMWVPPLILAGLGLIFGLFPGLIEQSLIQPVFSSMSNGSTEIKIKLWHGFNLIFGLSLMTLTLGVLLYWKLKPSESLFGKTLKFEGLSPQTLTTYFGKAFAFFAKLWTGFFQNGYLRNYVITILGFLTILLAYRLYLGIELYVDINKLTELTIYEVIVVLIMAASIIFTVFSKSRLVAVASLGVIGYSICLIFLFYSAPDLAMTQFSIDTLTVILFVLVIYNLPKYNSFSSKAVRIRDGILSIFFGSLIAVLTLEVLSEPLTRETSAFYAENAYKLAKGKNVVNVILVDFRGFDTMVEITVLVIAAIGVFSLLKLRLKSIEKE</sequence>
<dbReference type="InterPro" id="IPR046806">
    <property type="entry name" value="MrpA_C/MbhE"/>
</dbReference>
<evidence type="ECO:0000313" key="16">
    <source>
        <dbReference type="Proteomes" id="UP000199060"/>
    </source>
</evidence>
<evidence type="ECO:0000256" key="9">
    <source>
        <dbReference type="RuleBase" id="RU000320"/>
    </source>
</evidence>
<evidence type="ECO:0000259" key="11">
    <source>
        <dbReference type="Pfam" id="PF00361"/>
    </source>
</evidence>
<reference evidence="16" key="1">
    <citation type="submission" date="2016-10" db="EMBL/GenBank/DDBJ databases">
        <authorList>
            <person name="Varghese N."/>
            <person name="Submissions S."/>
        </authorList>
    </citation>
    <scope>NUCLEOTIDE SEQUENCE [LARGE SCALE GENOMIC DNA]</scope>
    <source>
        <strain evidence="16">DSM 23095</strain>
    </source>
</reference>
<feature type="transmembrane region" description="Helical" evidence="10">
    <location>
        <begin position="681"/>
        <end position="699"/>
    </location>
</feature>
<keyword evidence="16" id="KW-1185">Reference proteome</keyword>
<evidence type="ECO:0000256" key="10">
    <source>
        <dbReference type="SAM" id="Phobius"/>
    </source>
</evidence>
<dbReference type="PRINTS" id="PR01434">
    <property type="entry name" value="NADHDHGNASE5"/>
</dbReference>
<evidence type="ECO:0000259" key="12">
    <source>
        <dbReference type="Pfam" id="PF00662"/>
    </source>
</evidence>
<dbReference type="InterPro" id="IPR001750">
    <property type="entry name" value="ND/Mrp_TM"/>
</dbReference>
<feature type="transmembrane region" description="Helical" evidence="10">
    <location>
        <begin position="159"/>
        <end position="183"/>
    </location>
</feature>
<dbReference type="GO" id="GO:0006811">
    <property type="term" value="P:monoatomic ion transport"/>
    <property type="evidence" value="ECO:0007669"/>
    <property type="project" value="UniProtKB-KW"/>
</dbReference>
<dbReference type="InterPro" id="IPR001516">
    <property type="entry name" value="Proton_antipo_N"/>
</dbReference>
<feature type="transmembrane region" description="Helical" evidence="10">
    <location>
        <begin position="447"/>
        <end position="468"/>
    </location>
</feature>
<dbReference type="PANTHER" id="PTHR43373">
    <property type="entry name" value="NA(+)/H(+) ANTIPORTER SUBUNIT"/>
    <property type="match status" value="1"/>
</dbReference>
<keyword evidence="5 9" id="KW-0812">Transmembrane</keyword>
<feature type="transmembrane region" description="Helical" evidence="10">
    <location>
        <begin position="621"/>
        <end position="641"/>
    </location>
</feature>
<feature type="transmembrane region" description="Helical" evidence="10">
    <location>
        <begin position="564"/>
        <end position="584"/>
    </location>
</feature>
<feature type="transmembrane region" description="Helical" evidence="10">
    <location>
        <begin position="6"/>
        <end position="22"/>
    </location>
</feature>
<feature type="transmembrane region" description="Helical" evidence="10">
    <location>
        <begin position="740"/>
        <end position="758"/>
    </location>
</feature>
<keyword evidence="7" id="KW-0406">Ion transport</keyword>
<feature type="domain" description="MrpA C-terminal/MbhE" evidence="14">
    <location>
        <begin position="680"/>
        <end position="759"/>
    </location>
</feature>
<evidence type="ECO:0000313" key="15">
    <source>
        <dbReference type="EMBL" id="SDC71873.1"/>
    </source>
</evidence>
<feature type="transmembrane region" description="Helical" evidence="10">
    <location>
        <begin position="240"/>
        <end position="256"/>
    </location>
</feature>
<feature type="transmembrane region" description="Helical" evidence="10">
    <location>
        <begin position="203"/>
        <end position="228"/>
    </location>
</feature>
<dbReference type="InterPro" id="IPR050616">
    <property type="entry name" value="CPA3_Na-H_Antiporter_A"/>
</dbReference>
<name>A0A1G6NV89_9BACT</name>
<dbReference type="Pfam" id="PF13244">
    <property type="entry name" value="MbhD"/>
    <property type="match status" value="1"/>
</dbReference>
<dbReference type="AlphaFoldDB" id="A0A1G6NV89"/>
<keyword evidence="4" id="KW-1003">Cell membrane</keyword>
<evidence type="ECO:0000256" key="8">
    <source>
        <dbReference type="ARBA" id="ARBA00023136"/>
    </source>
</evidence>
<protein>
    <submittedName>
        <fullName evidence="15">Multisubunit sodium/proton antiporter, MrpA subunit</fullName>
    </submittedName>
</protein>
<keyword evidence="6 10" id="KW-1133">Transmembrane helix</keyword>
<feature type="transmembrane region" description="Helical" evidence="10">
    <location>
        <begin position="647"/>
        <end position="669"/>
    </location>
</feature>
<dbReference type="Pfam" id="PF00662">
    <property type="entry name" value="Proton_antipo_N"/>
    <property type="match status" value="1"/>
</dbReference>
<feature type="transmembrane region" description="Helical" evidence="10">
    <location>
        <begin position="362"/>
        <end position="384"/>
    </location>
</feature>
<organism evidence="15 16">
    <name type="scientific">Algoriphagus faecimaris</name>
    <dbReference type="NCBI Taxonomy" id="686796"/>
    <lineage>
        <taxon>Bacteria</taxon>
        <taxon>Pseudomonadati</taxon>
        <taxon>Bacteroidota</taxon>
        <taxon>Cytophagia</taxon>
        <taxon>Cytophagales</taxon>
        <taxon>Cyclobacteriaceae</taxon>
        <taxon>Algoriphagus</taxon>
    </lineage>
</organism>
<evidence type="ECO:0000256" key="2">
    <source>
        <dbReference type="ARBA" id="ARBA00022448"/>
    </source>
</evidence>
<dbReference type="RefSeq" id="WP_087937874.1">
    <property type="nucleotide sequence ID" value="NZ_FNAC01000004.1"/>
</dbReference>
<proteinExistence type="predicted"/>
<keyword evidence="2" id="KW-0813">Transport</keyword>
<feature type="transmembrane region" description="Helical" evidence="10">
    <location>
        <begin position="320"/>
        <end position="341"/>
    </location>
</feature>
<gene>
    <name evidence="15" type="ORF">SAMN04488104_1004104</name>
</gene>
<feature type="transmembrane region" description="Helical" evidence="10">
    <location>
        <begin position="107"/>
        <end position="124"/>
    </location>
</feature>
<feature type="domain" description="NADH:quinone oxidoreductase/Mrp antiporter transmembrane" evidence="11">
    <location>
        <begin position="124"/>
        <end position="407"/>
    </location>
</feature>
<feature type="transmembrane region" description="Helical" evidence="10">
    <location>
        <begin position="296"/>
        <end position="314"/>
    </location>
</feature>
<feature type="domain" description="MrpA C-terminal/MbhD" evidence="13">
    <location>
        <begin position="605"/>
        <end position="670"/>
    </location>
</feature>
<evidence type="ECO:0000256" key="1">
    <source>
        <dbReference type="ARBA" id="ARBA00004651"/>
    </source>
</evidence>
<evidence type="ECO:0000256" key="4">
    <source>
        <dbReference type="ARBA" id="ARBA00022475"/>
    </source>
</evidence>
<dbReference type="Pfam" id="PF00361">
    <property type="entry name" value="Proton_antipo_M"/>
    <property type="match status" value="1"/>
</dbReference>
<evidence type="ECO:0000259" key="13">
    <source>
        <dbReference type="Pfam" id="PF13244"/>
    </source>
</evidence>
<evidence type="ECO:0000256" key="3">
    <source>
        <dbReference type="ARBA" id="ARBA00022449"/>
    </source>
</evidence>
<feature type="transmembrane region" description="Helical" evidence="10">
    <location>
        <begin position="596"/>
        <end position="616"/>
    </location>
</feature>
<dbReference type="PANTHER" id="PTHR43373:SF1">
    <property type="entry name" value="NA(+)_H(+) ANTIPORTER SUBUNIT A"/>
    <property type="match status" value="1"/>
</dbReference>
<feature type="transmembrane region" description="Helical" evidence="10">
    <location>
        <begin position="404"/>
        <end position="426"/>
    </location>
</feature>
<feature type="transmembrane region" description="Helical" evidence="10">
    <location>
        <begin position="130"/>
        <end position="147"/>
    </location>
</feature>
<evidence type="ECO:0000256" key="7">
    <source>
        <dbReference type="ARBA" id="ARBA00023065"/>
    </source>
</evidence>
<evidence type="ECO:0000256" key="5">
    <source>
        <dbReference type="ARBA" id="ARBA00022692"/>
    </source>
</evidence>
<feature type="transmembrane region" description="Helical" evidence="10">
    <location>
        <begin position="268"/>
        <end position="289"/>
    </location>
</feature>
<dbReference type="STRING" id="686796.SAMN04488104_1004104"/>
<feature type="transmembrane region" description="Helical" evidence="10">
    <location>
        <begin position="68"/>
        <end position="95"/>
    </location>
</feature>
<dbReference type="Proteomes" id="UP000199060">
    <property type="component" value="Unassembled WGS sequence"/>
</dbReference>
<accession>A0A1G6NV89</accession>
<dbReference type="OrthoDB" id="9807568at2"/>
<evidence type="ECO:0000256" key="6">
    <source>
        <dbReference type="ARBA" id="ARBA00022989"/>
    </source>
</evidence>
<dbReference type="GO" id="GO:0015297">
    <property type="term" value="F:antiporter activity"/>
    <property type="evidence" value="ECO:0007669"/>
    <property type="project" value="UniProtKB-KW"/>
</dbReference>
<dbReference type="Pfam" id="PF20501">
    <property type="entry name" value="MbhE"/>
    <property type="match status" value="1"/>
</dbReference>
<feature type="domain" description="NADH-Ubiquinone oxidoreductase (complex I) chain 5 N-terminal" evidence="12">
    <location>
        <begin position="62"/>
        <end position="108"/>
    </location>
</feature>
<feature type="transmembrane region" description="Helical" evidence="10">
    <location>
        <begin position="491"/>
        <end position="514"/>
    </location>
</feature>
<comment type="subcellular location">
    <subcellularLocation>
        <location evidence="1">Cell membrane</location>
        <topology evidence="1">Multi-pass membrane protein</topology>
    </subcellularLocation>
    <subcellularLocation>
        <location evidence="9">Membrane</location>
        <topology evidence="9">Multi-pass membrane protein</topology>
    </subcellularLocation>
</comment>
<dbReference type="NCBIfam" id="NF009287">
    <property type="entry name" value="PRK12647.1"/>
    <property type="match status" value="1"/>
</dbReference>
<feature type="transmembrane region" description="Helical" evidence="10">
    <location>
        <begin position="29"/>
        <end position="48"/>
    </location>
</feature>
<evidence type="ECO:0000259" key="14">
    <source>
        <dbReference type="Pfam" id="PF20501"/>
    </source>
</evidence>
<keyword evidence="8 10" id="KW-0472">Membrane</keyword>
<dbReference type="GO" id="GO:0005886">
    <property type="term" value="C:plasma membrane"/>
    <property type="evidence" value="ECO:0007669"/>
    <property type="project" value="UniProtKB-SubCell"/>
</dbReference>
<dbReference type="InterPro" id="IPR025383">
    <property type="entry name" value="MrpA_C/MbhD"/>
</dbReference>